<dbReference type="PANTHER" id="PTHR16058:SF4">
    <property type="entry name" value="DOUBLE ZINC RIBBON AND ANKYRIN REPEAT-CONTAINING PROTEIN 1"/>
    <property type="match status" value="1"/>
</dbReference>
<dbReference type="SMART" id="SM00248">
    <property type="entry name" value="ANK"/>
    <property type="match status" value="3"/>
</dbReference>
<dbReference type="PROSITE" id="PS50088">
    <property type="entry name" value="ANK_REPEAT"/>
    <property type="match status" value="2"/>
</dbReference>
<dbReference type="PROSITE" id="PS50297">
    <property type="entry name" value="ANK_REP_REGION"/>
    <property type="match status" value="2"/>
</dbReference>
<dbReference type="SUPFAM" id="SSF48403">
    <property type="entry name" value="Ankyrin repeat"/>
    <property type="match status" value="1"/>
</dbReference>
<dbReference type="RefSeq" id="XP_055879638.1">
    <property type="nucleotide sequence ID" value="XM_056023663.1"/>
</dbReference>
<keyword evidence="3" id="KW-1185">Reference proteome</keyword>
<dbReference type="OMA" id="WIPPAYP"/>
<name>A0A9W2ZXG1_BIOGL</name>
<reference evidence="4" key="1">
    <citation type="submission" date="2025-08" db="UniProtKB">
        <authorList>
            <consortium name="RefSeq"/>
        </authorList>
    </citation>
    <scope>IDENTIFICATION</scope>
</reference>
<protein>
    <submittedName>
        <fullName evidence="4">Double zinc ribbon and ankyrin repeat-containing protein 1-like isoform X1</fullName>
    </submittedName>
</protein>
<dbReference type="PANTHER" id="PTHR16058">
    <property type="entry name" value="DOUBLE ZINC RIBBON AND ANKYRIN REPEAT-CONTAINING PROTEIN 1"/>
    <property type="match status" value="1"/>
</dbReference>
<proteinExistence type="predicted"/>
<organism evidence="3 4">
    <name type="scientific">Biomphalaria glabrata</name>
    <name type="common">Bloodfluke planorb</name>
    <name type="synonym">Freshwater snail</name>
    <dbReference type="NCBI Taxonomy" id="6526"/>
    <lineage>
        <taxon>Eukaryota</taxon>
        <taxon>Metazoa</taxon>
        <taxon>Spiralia</taxon>
        <taxon>Lophotrochozoa</taxon>
        <taxon>Mollusca</taxon>
        <taxon>Gastropoda</taxon>
        <taxon>Heterobranchia</taxon>
        <taxon>Euthyneura</taxon>
        <taxon>Panpulmonata</taxon>
        <taxon>Hygrophila</taxon>
        <taxon>Lymnaeoidea</taxon>
        <taxon>Planorbidae</taxon>
        <taxon>Biomphalaria</taxon>
    </lineage>
</organism>
<feature type="repeat" description="ANK" evidence="1">
    <location>
        <begin position="539"/>
        <end position="571"/>
    </location>
</feature>
<dbReference type="InterPro" id="IPR052481">
    <property type="entry name" value="DZAN1"/>
</dbReference>
<dbReference type="GeneID" id="106057113"/>
<feature type="compositionally biased region" description="Basic residues" evidence="2">
    <location>
        <begin position="484"/>
        <end position="498"/>
    </location>
</feature>
<dbReference type="Pfam" id="PF12796">
    <property type="entry name" value="Ank_2"/>
    <property type="match status" value="1"/>
</dbReference>
<feature type="compositionally biased region" description="Acidic residues" evidence="2">
    <location>
        <begin position="466"/>
        <end position="477"/>
    </location>
</feature>
<dbReference type="Proteomes" id="UP001165740">
    <property type="component" value="Chromosome 3"/>
</dbReference>
<evidence type="ECO:0000256" key="2">
    <source>
        <dbReference type="SAM" id="MobiDB-lite"/>
    </source>
</evidence>
<dbReference type="InterPro" id="IPR002110">
    <property type="entry name" value="Ankyrin_rpt"/>
</dbReference>
<evidence type="ECO:0000313" key="4">
    <source>
        <dbReference type="RefSeq" id="XP_055879638.1"/>
    </source>
</evidence>
<evidence type="ECO:0000313" key="3">
    <source>
        <dbReference type="Proteomes" id="UP001165740"/>
    </source>
</evidence>
<feature type="region of interest" description="Disordered" evidence="2">
    <location>
        <begin position="463"/>
        <end position="499"/>
    </location>
</feature>
<feature type="repeat" description="ANK" evidence="1">
    <location>
        <begin position="575"/>
        <end position="609"/>
    </location>
</feature>
<dbReference type="OrthoDB" id="10033229at2759"/>
<keyword evidence="1" id="KW-0040">ANK repeat</keyword>
<dbReference type="Pfam" id="PF13287">
    <property type="entry name" value="Fn3_assoc"/>
    <property type="match status" value="1"/>
</dbReference>
<dbReference type="Gene3D" id="1.25.40.20">
    <property type="entry name" value="Ankyrin repeat-containing domain"/>
    <property type="match status" value="1"/>
</dbReference>
<dbReference type="AlphaFoldDB" id="A0A9W2ZXG1"/>
<dbReference type="InterPro" id="IPR026876">
    <property type="entry name" value="Fn3_assoc_repeat"/>
</dbReference>
<sequence>MFQIDRNSLLRLFNVYKPVCTWTPLRRYGRCYRELIIKMTAGSIAVPTVIPLRPPLPGRPKTSIDSNTKIELKTETVGADIYYTINGWKPEPFKKTGEKCTMKYVGPFTLPAGKQTVKALAVSSDGLRESNVVTKIFEVDFVPTPALPTEDDDLGFQDDLERSRAKSEVLRAKTKLTQSPGSAWTDLEELRATQQKLADMEVKGSTRHKPYPGTRFLETRNNEQQETQRSSFVNTVPQPYIFNGIGAQDLFWATNRSLVPHHEPPPQIHFNQSKYPKAADFLNFTTTSSGQYPGSNQWLPVNVSPAGFLVPSPTGLADSGDSSLKSRKSTQTVSTQTVGLFYPSQRQIDKNKEQEEEKIAMEKQMRDRKPLLTAVSPGKGYWRKQIEHICQHLKAHTQNDAEFRALIGEPKMGKLLTSAVQEDGYELSLTLTFALRGTKDPFIGKQLGVSRSEGYLSSHTQLDEQMYSEDTESEEEIETSRSTVTKKVRKPKPKKKQVPKLSPLNAKLFKLLGPNSEATVSDIQQLLDEGADVNCLNKNDLPPLHVAVRNKHTDAIDVLVHGGAQINAKGPSAVKGNTALHEAVTLGPSGMKVIEALLTAGADHNVKNDRNETPYDLAIKAGYDTIVKRFVSAIGQSQVEKMTRIKSY</sequence>
<evidence type="ECO:0000256" key="1">
    <source>
        <dbReference type="PROSITE-ProRule" id="PRU00023"/>
    </source>
</evidence>
<gene>
    <name evidence="4" type="primary">LOC106057113</name>
</gene>
<dbReference type="InterPro" id="IPR036770">
    <property type="entry name" value="Ankyrin_rpt-contain_sf"/>
</dbReference>
<accession>A0A9W2ZXG1</accession>